<keyword evidence="2" id="KW-1133">Transmembrane helix</keyword>
<keyword evidence="2" id="KW-0472">Membrane</keyword>
<name>A0A517LCK9_9PEZI</name>
<reference evidence="3 4" key="1">
    <citation type="submission" date="2019-07" db="EMBL/GenBank/DDBJ databases">
        <title>Finished genome of Venturia effusa.</title>
        <authorList>
            <person name="Young C.A."/>
            <person name="Cox M.P."/>
            <person name="Ganley A.R.D."/>
            <person name="David W.J."/>
        </authorList>
    </citation>
    <scope>NUCLEOTIDE SEQUENCE [LARGE SCALE GENOMIC DNA]</scope>
    <source>
        <strain evidence="4">albino</strain>
    </source>
</reference>
<gene>
    <name evidence="3" type="ORF">FKW77_007124</name>
</gene>
<dbReference type="OrthoDB" id="5215637at2759"/>
<feature type="region of interest" description="Disordered" evidence="1">
    <location>
        <begin position="79"/>
        <end position="112"/>
    </location>
</feature>
<dbReference type="STRING" id="50376.A0A517LCK9"/>
<evidence type="ECO:0000313" key="3">
    <source>
        <dbReference type="EMBL" id="QDS73363.1"/>
    </source>
</evidence>
<dbReference type="Proteomes" id="UP000316270">
    <property type="component" value="Chromosome 9"/>
</dbReference>
<keyword evidence="4" id="KW-1185">Reference proteome</keyword>
<protein>
    <submittedName>
        <fullName evidence="3">Uncharacterized protein</fullName>
    </submittedName>
</protein>
<organism evidence="3 4">
    <name type="scientific">Venturia effusa</name>
    <dbReference type="NCBI Taxonomy" id="50376"/>
    <lineage>
        <taxon>Eukaryota</taxon>
        <taxon>Fungi</taxon>
        <taxon>Dikarya</taxon>
        <taxon>Ascomycota</taxon>
        <taxon>Pezizomycotina</taxon>
        <taxon>Dothideomycetes</taxon>
        <taxon>Pleosporomycetidae</taxon>
        <taxon>Venturiales</taxon>
        <taxon>Venturiaceae</taxon>
        <taxon>Venturia</taxon>
    </lineage>
</organism>
<dbReference type="EMBL" id="CP042193">
    <property type="protein sequence ID" value="QDS73363.1"/>
    <property type="molecule type" value="Genomic_DNA"/>
</dbReference>
<sequence>MELYGLWQLLLKDRACTDYVISDNLGRDNDGTLSPCGNNVFACNPDAKSGLANCAAGKGVFSLAQGSLQTVVGQSTLRSTATPSVPVSSATTATSHTASSASSSPVSTHTVAPAPGSKAGIIAGSTVAVIAVLGFILWLLRFLRKRYRNEDPDSHETWIHMNSSVRRRHMNGNGDVNTFASETSIQAPFPHPYSPPVSPAPPINRGYPHVFGSLGVWEDDPYKPAYSPPPRPFSVPREEVGELGG</sequence>
<evidence type="ECO:0000256" key="1">
    <source>
        <dbReference type="SAM" id="MobiDB-lite"/>
    </source>
</evidence>
<evidence type="ECO:0000313" key="4">
    <source>
        <dbReference type="Proteomes" id="UP000316270"/>
    </source>
</evidence>
<feature type="transmembrane region" description="Helical" evidence="2">
    <location>
        <begin position="119"/>
        <end position="140"/>
    </location>
</feature>
<feature type="region of interest" description="Disordered" evidence="1">
    <location>
        <begin position="226"/>
        <end position="245"/>
    </location>
</feature>
<dbReference type="AlphaFoldDB" id="A0A517LCK9"/>
<keyword evidence="2" id="KW-0812">Transmembrane</keyword>
<accession>A0A517LCK9</accession>
<feature type="compositionally biased region" description="Basic and acidic residues" evidence="1">
    <location>
        <begin position="236"/>
        <end position="245"/>
    </location>
</feature>
<proteinExistence type="predicted"/>
<evidence type="ECO:0000256" key="2">
    <source>
        <dbReference type="SAM" id="Phobius"/>
    </source>
</evidence>